<comment type="caution">
    <text evidence="1">The sequence shown here is derived from an EMBL/GenBank/DDBJ whole genome shotgun (WGS) entry which is preliminary data.</text>
</comment>
<sequence>MLDIKWQRNGPTEDKAEHDGMVLKRRFVAGKHCYYIYIDDVLMYNTSIQMLFMQRVAKPALIFNPAG</sequence>
<dbReference type="AlphaFoldDB" id="A0A2S7SRW1"/>
<evidence type="ECO:0000313" key="2">
    <source>
        <dbReference type="Proteomes" id="UP000239872"/>
    </source>
</evidence>
<keyword evidence="2" id="KW-1185">Reference proteome</keyword>
<gene>
    <name evidence="1" type="ORF">CJD36_019790</name>
</gene>
<organism evidence="1 2">
    <name type="scientific">Flavipsychrobacter stenotrophus</name>
    <dbReference type="NCBI Taxonomy" id="2077091"/>
    <lineage>
        <taxon>Bacteria</taxon>
        <taxon>Pseudomonadati</taxon>
        <taxon>Bacteroidota</taxon>
        <taxon>Chitinophagia</taxon>
        <taxon>Chitinophagales</taxon>
        <taxon>Chitinophagaceae</taxon>
        <taxon>Flavipsychrobacter</taxon>
    </lineage>
</organism>
<proteinExistence type="predicted"/>
<name>A0A2S7SRW1_9BACT</name>
<protein>
    <submittedName>
        <fullName evidence="1">Uncharacterized protein</fullName>
    </submittedName>
</protein>
<dbReference type="EMBL" id="PPSL01000006">
    <property type="protein sequence ID" value="PQJ09484.1"/>
    <property type="molecule type" value="Genomic_DNA"/>
</dbReference>
<dbReference type="Proteomes" id="UP000239872">
    <property type="component" value="Unassembled WGS sequence"/>
</dbReference>
<evidence type="ECO:0000313" key="1">
    <source>
        <dbReference type="EMBL" id="PQJ09484.1"/>
    </source>
</evidence>
<reference evidence="1 2" key="1">
    <citation type="submission" date="2018-01" db="EMBL/GenBank/DDBJ databases">
        <title>A novel member of the phylum Bacteroidetes isolated from glacier ice.</title>
        <authorList>
            <person name="Liu Q."/>
            <person name="Xin Y.-H."/>
        </authorList>
    </citation>
    <scope>NUCLEOTIDE SEQUENCE [LARGE SCALE GENOMIC DNA]</scope>
    <source>
        <strain evidence="1 2">RB1R16</strain>
    </source>
</reference>
<accession>A0A2S7SRW1</accession>